<gene>
    <name evidence="2" type="ORF">C1SCF055_LOCUS24185</name>
</gene>
<feature type="compositionally biased region" description="Basic residues" evidence="1">
    <location>
        <begin position="457"/>
        <end position="467"/>
    </location>
</feature>
<feature type="compositionally biased region" description="Polar residues" evidence="1">
    <location>
        <begin position="733"/>
        <end position="742"/>
    </location>
</feature>
<evidence type="ECO:0000256" key="1">
    <source>
        <dbReference type="SAM" id="MobiDB-lite"/>
    </source>
</evidence>
<organism evidence="2">
    <name type="scientific">Cladocopium goreaui</name>
    <dbReference type="NCBI Taxonomy" id="2562237"/>
    <lineage>
        <taxon>Eukaryota</taxon>
        <taxon>Sar</taxon>
        <taxon>Alveolata</taxon>
        <taxon>Dinophyceae</taxon>
        <taxon>Suessiales</taxon>
        <taxon>Symbiodiniaceae</taxon>
        <taxon>Cladocopium</taxon>
    </lineage>
</organism>
<dbReference type="EMBL" id="CAMXCT030002386">
    <property type="protein sequence ID" value="CAL4785153.1"/>
    <property type="molecule type" value="Genomic_DNA"/>
</dbReference>
<evidence type="ECO:0000313" key="4">
    <source>
        <dbReference type="Proteomes" id="UP001152797"/>
    </source>
</evidence>
<feature type="compositionally biased region" description="Basic and acidic residues" evidence="1">
    <location>
        <begin position="361"/>
        <end position="379"/>
    </location>
</feature>
<accession>A0A9P1CX01</accession>
<proteinExistence type="predicted"/>
<feature type="region of interest" description="Disordered" evidence="1">
    <location>
        <begin position="312"/>
        <end position="489"/>
    </location>
</feature>
<feature type="compositionally biased region" description="Basic and acidic residues" evidence="1">
    <location>
        <begin position="679"/>
        <end position="689"/>
    </location>
</feature>
<feature type="compositionally biased region" description="Basic and acidic residues" evidence="1">
    <location>
        <begin position="330"/>
        <end position="345"/>
    </location>
</feature>
<dbReference type="EMBL" id="CAMXCT010002386">
    <property type="protein sequence ID" value="CAI3997841.1"/>
    <property type="molecule type" value="Genomic_DNA"/>
</dbReference>
<protein>
    <submittedName>
        <fullName evidence="2">Uncharacterized protein</fullName>
    </submittedName>
</protein>
<evidence type="ECO:0000313" key="3">
    <source>
        <dbReference type="EMBL" id="CAL4785153.1"/>
    </source>
</evidence>
<feature type="compositionally biased region" description="Acidic residues" evidence="1">
    <location>
        <begin position="434"/>
        <end position="451"/>
    </location>
</feature>
<keyword evidence="4" id="KW-1185">Reference proteome</keyword>
<dbReference type="Proteomes" id="UP001152797">
    <property type="component" value="Unassembled WGS sequence"/>
</dbReference>
<feature type="compositionally biased region" description="Basic residues" evidence="1">
    <location>
        <begin position="397"/>
        <end position="425"/>
    </location>
</feature>
<feature type="non-terminal residue" evidence="2">
    <location>
        <position position="1"/>
    </location>
</feature>
<feature type="compositionally biased region" description="Polar residues" evidence="1">
    <location>
        <begin position="658"/>
        <end position="675"/>
    </location>
</feature>
<dbReference type="EMBL" id="CAMXCT020002386">
    <property type="protein sequence ID" value="CAL1151216.1"/>
    <property type="molecule type" value="Genomic_DNA"/>
</dbReference>
<reference evidence="2" key="1">
    <citation type="submission" date="2022-10" db="EMBL/GenBank/DDBJ databases">
        <authorList>
            <person name="Chen Y."/>
            <person name="Dougan E. K."/>
            <person name="Chan C."/>
            <person name="Rhodes N."/>
            <person name="Thang M."/>
        </authorList>
    </citation>
    <scope>NUCLEOTIDE SEQUENCE</scope>
</reference>
<feature type="region of interest" description="Disordered" evidence="1">
    <location>
        <begin position="656"/>
        <end position="689"/>
    </location>
</feature>
<reference evidence="3 4" key="2">
    <citation type="submission" date="2024-05" db="EMBL/GenBank/DDBJ databases">
        <authorList>
            <person name="Chen Y."/>
            <person name="Shah S."/>
            <person name="Dougan E. K."/>
            <person name="Thang M."/>
            <person name="Chan C."/>
        </authorList>
    </citation>
    <scope>NUCLEOTIDE SEQUENCE [LARGE SCALE GENOMIC DNA]</scope>
</reference>
<sequence length="838" mass="93317">MAGVGKLWWQNPSIQSRLNQFGGIDGLVTKREGLALAAKDRWHCLINRDILEPVFAAMFNDRLIKTPSMEPITVQVHVLDLLWQNSKTKGGKIPIDETDLPPIPEEKELTYHLAVASIKGLVLFVRKHRLRPHVPRDDDFKELLDLFGDLELYTDLPDVQQAPGMGGDDMHEKAATDESLARVRAIPVPSPSTAPKMENDAHVASHVDGDPLEQEDLFGLKKKIAAAKAELAEELSGQTTPPVAPDATVNDLHMEDPDVKEANILTRMAELERKMSCTEFPAEAATEFDETLPYEPGGITETLAFKQAMEEKWTPPNPEENDTGNIPVLKRTEQIQLRGDKKECEGHEEEAREDDDELGDEHDMGQEEKDKKVEAKVEADEPGDDEPTAKTPGKNRGAGRKPKRSGKGKAKAKVKKTRRCKKQKRTAAGSPNDANDDALPDADEMQEEEHEEAIPSTRKKPRAARKRPQPEEDNVDEATATKKKRAVEEQTADLRSYVKQLNSQFDGQYKVMVYWSRHAVSFSIWDDNKKGWKQGQMMLNGADEDEAMEQFDRYKPVLRGQDSSLRSELDDWIESGIQEIFSAGHFLRGMPLAGSKWAAKRGLVQEGMDPIGVIVLMAFQFVEFFAGSLMATQCVAGAGYRELQAQLAQVRASKGQRAVSQDEASGVPSSATPSPSEDETSKREELSKRVTKKISEEKWKYNTKIEQHYVEVDETGELNKTYKQSKEEEETTVSDQPVQFQEMSLDEPPALDDPKAETVGKGQQQGTVPPVADREVQARPALKRERAKRKAEGTPDADSNGRPKPKAKGKAKNTPAAKVELALLLNMQHLALLLGSWA</sequence>
<feature type="compositionally biased region" description="Acidic residues" evidence="1">
    <location>
        <begin position="346"/>
        <end position="360"/>
    </location>
</feature>
<name>A0A9P1CX01_9DINO</name>
<feature type="region of interest" description="Disordered" evidence="1">
    <location>
        <begin position="722"/>
        <end position="815"/>
    </location>
</feature>
<comment type="caution">
    <text evidence="2">The sequence shown here is derived from an EMBL/GenBank/DDBJ whole genome shotgun (WGS) entry which is preliminary data.</text>
</comment>
<evidence type="ECO:0000313" key="2">
    <source>
        <dbReference type="EMBL" id="CAI3997841.1"/>
    </source>
</evidence>
<dbReference type="AlphaFoldDB" id="A0A9P1CX01"/>